<keyword evidence="6" id="KW-1185">Reference proteome</keyword>
<feature type="transmembrane region" description="Helical" evidence="2">
    <location>
        <begin position="273"/>
        <end position="299"/>
    </location>
</feature>
<evidence type="ECO:0000313" key="5">
    <source>
        <dbReference type="EMBL" id="MBO1514539.1"/>
    </source>
</evidence>
<reference evidence="5 6" key="1">
    <citation type="submission" date="2021-03" db="EMBL/GenBank/DDBJ databases">
        <title>Whole genome sequence of Metabacillus bambusae BG109.</title>
        <authorList>
            <person name="Jeong J.W."/>
        </authorList>
    </citation>
    <scope>NUCLEOTIDE SEQUENCE [LARGE SCALE GENOMIC DNA]</scope>
    <source>
        <strain evidence="5 6">BG109</strain>
    </source>
</reference>
<keyword evidence="2" id="KW-1133">Transmembrane helix</keyword>
<comment type="caution">
    <text evidence="5">The sequence shown here is derived from an EMBL/GenBank/DDBJ whole genome shotgun (WGS) entry which is preliminary data.</text>
</comment>
<dbReference type="RefSeq" id="WP_207981451.1">
    <property type="nucleotide sequence ID" value="NZ_JAGDEL010000024.1"/>
</dbReference>
<accession>A0ABS3N979</accession>
<evidence type="ECO:0000259" key="4">
    <source>
        <dbReference type="Pfam" id="PF14257"/>
    </source>
</evidence>
<dbReference type="InterPro" id="IPR025645">
    <property type="entry name" value="DUF4349"/>
</dbReference>
<gene>
    <name evidence="5" type="ORF">I7822_23200</name>
</gene>
<dbReference type="EMBL" id="JAGDEL010000024">
    <property type="protein sequence ID" value="MBO1514539.1"/>
    <property type="molecule type" value="Genomic_DNA"/>
</dbReference>
<evidence type="ECO:0000256" key="2">
    <source>
        <dbReference type="SAM" id="Phobius"/>
    </source>
</evidence>
<organism evidence="5 6">
    <name type="scientific">Metabacillus bambusae</name>
    <dbReference type="NCBI Taxonomy" id="2795218"/>
    <lineage>
        <taxon>Bacteria</taxon>
        <taxon>Bacillati</taxon>
        <taxon>Bacillota</taxon>
        <taxon>Bacilli</taxon>
        <taxon>Bacillales</taxon>
        <taxon>Bacillaceae</taxon>
        <taxon>Metabacillus</taxon>
    </lineage>
</organism>
<feature type="compositionally biased region" description="Acidic residues" evidence="1">
    <location>
        <begin position="45"/>
        <end position="66"/>
    </location>
</feature>
<dbReference type="Proteomes" id="UP000663981">
    <property type="component" value="Unassembled WGS sequence"/>
</dbReference>
<feature type="signal peptide" evidence="3">
    <location>
        <begin position="1"/>
        <end position="23"/>
    </location>
</feature>
<proteinExistence type="predicted"/>
<feature type="compositionally biased region" description="Polar residues" evidence="1">
    <location>
        <begin position="22"/>
        <end position="31"/>
    </location>
</feature>
<feature type="region of interest" description="Disordered" evidence="1">
    <location>
        <begin position="22"/>
        <end position="80"/>
    </location>
</feature>
<dbReference type="Pfam" id="PF14257">
    <property type="entry name" value="DUF4349"/>
    <property type="match status" value="1"/>
</dbReference>
<keyword evidence="2" id="KW-0812">Transmembrane</keyword>
<sequence>MKKLLLIGLALLIAGIISGCSNSGEESSQADKTVDEIEHKSSIAEGEEQTTELANEEVTEKSEEDTKEPSNEDKSNSDDRMVIYSANLSIRVKSYQDTLNLVQQQLTSSNGYIVESNSYSTGEDESLEGTITVRIPQDKFDSFLQSVENESTKVVDRSISGQDVTEEYVDLESRMTSKKVVEKRLLDFMEKAEKTEDLLKISADLAVVQEEIEQIKGRMNYLNNKVDLATVTIHVVEDKVKIPALDNDDLNTWEKTKEQFMNSVNFVLKACSAVIIFIIGSLPVLLVLGGLLFIMILIIRKRRKQNHGKPPTKPEE</sequence>
<evidence type="ECO:0000256" key="3">
    <source>
        <dbReference type="SAM" id="SignalP"/>
    </source>
</evidence>
<dbReference type="PROSITE" id="PS51257">
    <property type="entry name" value="PROKAR_LIPOPROTEIN"/>
    <property type="match status" value="1"/>
</dbReference>
<feature type="compositionally biased region" description="Basic and acidic residues" evidence="1">
    <location>
        <begin position="32"/>
        <end position="42"/>
    </location>
</feature>
<protein>
    <submittedName>
        <fullName evidence="5">DUF4349 domain-containing protein</fullName>
    </submittedName>
</protein>
<name>A0ABS3N979_9BACI</name>
<keyword evidence="2" id="KW-0472">Membrane</keyword>
<keyword evidence="3" id="KW-0732">Signal</keyword>
<evidence type="ECO:0000313" key="6">
    <source>
        <dbReference type="Proteomes" id="UP000663981"/>
    </source>
</evidence>
<feature type="chain" id="PRO_5045363406" evidence="3">
    <location>
        <begin position="24"/>
        <end position="316"/>
    </location>
</feature>
<feature type="compositionally biased region" description="Basic and acidic residues" evidence="1">
    <location>
        <begin position="67"/>
        <end position="80"/>
    </location>
</feature>
<feature type="domain" description="DUF4349" evidence="4">
    <location>
        <begin position="80"/>
        <end position="294"/>
    </location>
</feature>
<evidence type="ECO:0000256" key="1">
    <source>
        <dbReference type="SAM" id="MobiDB-lite"/>
    </source>
</evidence>